<comment type="similarity">
    <text evidence="2">Belongs to the IQD family.</text>
</comment>
<feature type="compositionally biased region" description="Polar residues" evidence="3">
    <location>
        <begin position="361"/>
        <end position="372"/>
    </location>
</feature>
<organism evidence="4 5">
    <name type="scientific">Saponaria officinalis</name>
    <name type="common">Common soapwort</name>
    <name type="synonym">Lychnis saponaria</name>
    <dbReference type="NCBI Taxonomy" id="3572"/>
    <lineage>
        <taxon>Eukaryota</taxon>
        <taxon>Viridiplantae</taxon>
        <taxon>Streptophyta</taxon>
        <taxon>Embryophyta</taxon>
        <taxon>Tracheophyta</taxon>
        <taxon>Spermatophyta</taxon>
        <taxon>Magnoliopsida</taxon>
        <taxon>eudicotyledons</taxon>
        <taxon>Gunneridae</taxon>
        <taxon>Pentapetalae</taxon>
        <taxon>Caryophyllales</taxon>
        <taxon>Caryophyllaceae</taxon>
        <taxon>Caryophylleae</taxon>
        <taxon>Saponaria</taxon>
    </lineage>
</organism>
<evidence type="ECO:0000313" key="4">
    <source>
        <dbReference type="EMBL" id="KAK9733342.1"/>
    </source>
</evidence>
<evidence type="ECO:0000313" key="5">
    <source>
        <dbReference type="Proteomes" id="UP001443914"/>
    </source>
</evidence>
<feature type="compositionally biased region" description="Pro residues" evidence="3">
    <location>
        <begin position="61"/>
        <end position="74"/>
    </location>
</feature>
<name>A0AAW1LI82_SAPOF</name>
<comment type="caution">
    <text evidence="4">The sequence shown here is derived from an EMBL/GenBank/DDBJ whole genome shotgun (WGS) entry which is preliminary data.</text>
</comment>
<feature type="compositionally biased region" description="Polar residues" evidence="3">
    <location>
        <begin position="409"/>
        <end position="437"/>
    </location>
</feature>
<dbReference type="PANTHER" id="PTHR32295:SF216">
    <property type="entry name" value="PROTEIN IQ-DOMAIN 3"/>
    <property type="match status" value="1"/>
</dbReference>
<feature type="region of interest" description="Disordered" evidence="3">
    <location>
        <begin position="356"/>
        <end position="502"/>
    </location>
</feature>
<dbReference type="Pfam" id="PF00612">
    <property type="entry name" value="IQ"/>
    <property type="match status" value="1"/>
</dbReference>
<feature type="compositionally biased region" description="Polar residues" evidence="3">
    <location>
        <begin position="478"/>
        <end position="502"/>
    </location>
</feature>
<accession>A0AAW1LI82</accession>
<feature type="compositionally biased region" description="Basic and acidic residues" evidence="3">
    <location>
        <begin position="452"/>
        <end position="463"/>
    </location>
</feature>
<dbReference type="GO" id="GO:0005516">
    <property type="term" value="F:calmodulin binding"/>
    <property type="evidence" value="ECO:0007669"/>
    <property type="project" value="UniProtKB-KW"/>
</dbReference>
<gene>
    <name evidence="4" type="ORF">RND81_04G061400</name>
</gene>
<dbReference type="Gene3D" id="1.20.5.190">
    <property type="match status" value="1"/>
</dbReference>
<keyword evidence="1" id="KW-0112">Calmodulin-binding</keyword>
<dbReference type="PANTHER" id="PTHR32295">
    <property type="entry name" value="IQ-DOMAIN 5-RELATED"/>
    <property type="match status" value="1"/>
</dbReference>
<dbReference type="SMART" id="SM00015">
    <property type="entry name" value="IQ"/>
    <property type="match status" value="1"/>
</dbReference>
<reference evidence="4" key="1">
    <citation type="submission" date="2024-03" db="EMBL/GenBank/DDBJ databases">
        <title>WGS assembly of Saponaria officinalis var. Norfolk2.</title>
        <authorList>
            <person name="Jenkins J."/>
            <person name="Shu S."/>
            <person name="Grimwood J."/>
            <person name="Barry K."/>
            <person name="Goodstein D."/>
            <person name="Schmutz J."/>
            <person name="Leebens-Mack J."/>
            <person name="Osbourn A."/>
        </authorList>
    </citation>
    <scope>NUCLEOTIDE SEQUENCE [LARGE SCALE GENOMIC DNA]</scope>
    <source>
        <strain evidence="4">JIC</strain>
    </source>
</reference>
<protein>
    <submittedName>
        <fullName evidence="4">Uncharacterized protein</fullName>
    </submittedName>
</protein>
<dbReference type="InterPro" id="IPR000048">
    <property type="entry name" value="IQ_motif_EF-hand-BS"/>
</dbReference>
<feature type="region of interest" description="Disordered" evidence="3">
    <location>
        <begin position="1"/>
        <end position="74"/>
    </location>
</feature>
<dbReference type="Proteomes" id="UP001443914">
    <property type="component" value="Unassembled WGS sequence"/>
</dbReference>
<dbReference type="PROSITE" id="PS50096">
    <property type="entry name" value="IQ"/>
    <property type="match status" value="1"/>
</dbReference>
<evidence type="ECO:0000256" key="2">
    <source>
        <dbReference type="ARBA" id="ARBA00024341"/>
    </source>
</evidence>
<sequence length="502" mass="55344">MGRKGNWFSAVKKALHNEPKEDNTNNNEQPAKSKKKWFKKKKKVVYSTAEVETTPTTTTTPPTPTPTPVLQPVTPPIDPPKLSGVDKEPTKHAYTTPVAESARASTVDREQTKHAYSVALATAKAAEAAVAAAQAAAEVVRLTTAGPIFADVSKEETAAIKIQTLFRGYMARRRLRAIRGLIRLKSMMQGPVARRQSLNTLKCMQTLARMQSQIRERRLRMAEDNLARQIQHKNEKEQAKELEKLHQVGDGWDASGKTKEQIEAKLQSKHEAAIRRERTLAYAFSHQQTWKGSPRSATTLFMDSNNPHWGWSWLERWLAARPWESATMESSNENSPRTKASKMGISGDEILKAYTRRHTAQKTSSPSTAKQPRSSTARLSTSSARKMGSPSPKGGAARSSMWGLDNDDVTSTHSEQSRRLSVTGSDAESQASSQNVPSYMAPTEAAKARSRFAGETKRDKSVTPDRSSVSSTKKRASHTASPARSRWSNSSAADATSTPDHL</sequence>
<evidence type="ECO:0000256" key="3">
    <source>
        <dbReference type="SAM" id="MobiDB-lite"/>
    </source>
</evidence>
<keyword evidence="5" id="KW-1185">Reference proteome</keyword>
<proteinExistence type="inferred from homology"/>
<feature type="compositionally biased region" description="Low complexity" evidence="3">
    <location>
        <begin position="373"/>
        <end position="385"/>
    </location>
</feature>
<dbReference type="AlphaFoldDB" id="A0AAW1LI82"/>
<evidence type="ECO:0000256" key="1">
    <source>
        <dbReference type="ARBA" id="ARBA00022860"/>
    </source>
</evidence>
<dbReference type="EMBL" id="JBDFQZ010000004">
    <property type="protein sequence ID" value="KAK9733342.1"/>
    <property type="molecule type" value="Genomic_DNA"/>
</dbReference>
<feature type="compositionally biased region" description="Basic residues" evidence="3">
    <location>
        <begin position="32"/>
        <end position="44"/>
    </location>
</feature>